<dbReference type="PANTHER" id="PTHR42957:SF1">
    <property type="entry name" value="HELICASE MJ1565-RELATED"/>
    <property type="match status" value="1"/>
</dbReference>
<dbReference type="Proteomes" id="UP000001826">
    <property type="component" value="Chromosome"/>
</dbReference>
<dbReference type="InterPro" id="IPR018538">
    <property type="entry name" value="HerA_barrel_dom"/>
</dbReference>
<comment type="catalytic activity">
    <reaction evidence="2">
        <text>Couples ATP hydrolysis with the unwinding of duplex DNA by translocating in the 3'-5' direction.</text>
        <dbReference type="EC" id="5.6.2.4"/>
    </reaction>
</comment>
<dbReference type="Gene3D" id="3.40.50.300">
    <property type="entry name" value="P-loop containing nucleotide triphosphate hydrolases"/>
    <property type="match status" value="2"/>
</dbReference>
<reference evidence="7 8" key="1">
    <citation type="journal article" date="2002" name="Proc. Natl. Acad. Sci. U.S.A.">
        <title>The complete genome of hyperthermophile Methanopyrus kandleri AV19 and monophyly of archaeal methanogens.</title>
        <authorList>
            <person name="Slesarev A.I."/>
            <person name="Mezhevaya K.V."/>
            <person name="Makarova K.S."/>
            <person name="Polushin N.N."/>
            <person name="Shcherbinina O.V."/>
            <person name="Shakhova V.V."/>
            <person name="Belova G.I."/>
            <person name="Aravind L."/>
            <person name="Natale D.A."/>
            <person name="Rogozin I.B."/>
            <person name="Tatusov R.L."/>
            <person name="Wolf Y.I."/>
            <person name="Stetter K.O."/>
            <person name="Malykh A.G."/>
            <person name="Koonin E.V."/>
            <person name="Kozyavkin S.A."/>
        </authorList>
    </citation>
    <scope>NUCLEOTIDE SEQUENCE [LARGE SCALE GENOMIC DNA]</scope>
    <source>
        <strain evidence="8">AV19 / DSM 6324 / JCM 9639 / NBRC 100938</strain>
    </source>
</reference>
<evidence type="ECO:0000313" key="8">
    <source>
        <dbReference type="Proteomes" id="UP000001826"/>
    </source>
</evidence>
<dbReference type="KEGG" id="mka:MK0692"/>
<comment type="catalytic activity">
    <reaction evidence="4">
        <text>ATP + H2O = ADP + phosphate + H(+)</text>
        <dbReference type="Rhea" id="RHEA:13065"/>
        <dbReference type="ChEBI" id="CHEBI:15377"/>
        <dbReference type="ChEBI" id="CHEBI:15378"/>
        <dbReference type="ChEBI" id="CHEBI:30616"/>
        <dbReference type="ChEBI" id="CHEBI:43474"/>
        <dbReference type="ChEBI" id="CHEBI:456216"/>
        <dbReference type="EC" id="5.6.2.4"/>
    </reaction>
</comment>
<dbReference type="GO" id="GO:0043139">
    <property type="term" value="F:5'-3' DNA helicase activity"/>
    <property type="evidence" value="ECO:0007669"/>
    <property type="project" value="UniProtKB-EC"/>
</dbReference>
<dbReference type="PaxDb" id="190192-MK0692"/>
<dbReference type="InterPro" id="IPR008571">
    <property type="entry name" value="HerA-like"/>
</dbReference>
<dbReference type="InParanoid" id="Q8TXI2"/>
<feature type="domain" description="Helicase HerA central" evidence="5">
    <location>
        <begin position="133"/>
        <end position="367"/>
    </location>
</feature>
<dbReference type="GO" id="GO:0043138">
    <property type="term" value="F:3'-5' DNA helicase activity"/>
    <property type="evidence" value="ECO:0007669"/>
    <property type="project" value="UniProtKB-EC"/>
</dbReference>
<sequence length="527" mass="59416">MRRVERKVVGYVYESPSVREFTFVVSRDAEDVGVGDYVVVREPDSDGRELLGRVEDVRRDVHEGIKGEIAKASMVSGRPVPELDWTVVARVEVLGALEDGRLRDPRMPARPTDAVYRLPESELEELFSKGEVFLGRLKDSRARVFLGLNELITLHCAVLGMTGSGKSYTVGVLIEEMARHDIPVVVIDPHGEYTSLREPSHDRERLERWGLEPEGLDDVEVFAPPHSEGVKDYPITIDTTKLEVDDFEVLAPELSKRKAAPQVLEEVVKELQRRYRETGEKYSLEDVVEELDAQAKRARASGDVVQYQAARAVLRDLRPLLRYGIFDMAESPDLRRHVRPGRVLVLNLRGVPDRAQQIVVTHFLRRLFELRQRDEIPPVFVVLEEAHNFAPAGEERSSSKTALSVVRDFAREGRKFLAGLCVVSQRPGRVDTTVLSQCNTMIVLRTANPDDLENIRKSGEGITREALERIKGLPTGTAFVTGSAIRIPAFVDVRPRMTRHGGETPDVREIVERWKEDDAEEDLDLGI</sequence>
<feature type="domain" description="Helicase HerA barrel" evidence="6">
    <location>
        <begin position="9"/>
        <end position="99"/>
    </location>
</feature>
<dbReference type="EnsemblBacteria" id="AAM01906">
    <property type="protein sequence ID" value="AAM01906"/>
    <property type="gene ID" value="MK0692"/>
</dbReference>
<dbReference type="STRING" id="190192.MK0692"/>
<evidence type="ECO:0000259" key="6">
    <source>
        <dbReference type="Pfam" id="PF09378"/>
    </source>
</evidence>
<keyword evidence="8" id="KW-1185">Reference proteome</keyword>
<evidence type="ECO:0000256" key="4">
    <source>
        <dbReference type="ARBA" id="ARBA00048988"/>
    </source>
</evidence>
<evidence type="ECO:0000259" key="5">
    <source>
        <dbReference type="Pfam" id="PF01935"/>
    </source>
</evidence>
<accession>Q8TXI2</accession>
<protein>
    <submittedName>
        <fullName evidence="7">Predicted P-loop ATPase</fullName>
    </submittedName>
</protein>
<comment type="catalytic activity">
    <reaction evidence="3">
        <text>ATP + H2O = ADP + phosphate + H(+)</text>
        <dbReference type="Rhea" id="RHEA:13065"/>
        <dbReference type="ChEBI" id="CHEBI:15377"/>
        <dbReference type="ChEBI" id="CHEBI:15378"/>
        <dbReference type="ChEBI" id="CHEBI:30616"/>
        <dbReference type="ChEBI" id="CHEBI:43474"/>
        <dbReference type="ChEBI" id="CHEBI:456216"/>
        <dbReference type="EC" id="5.6.2.3"/>
    </reaction>
</comment>
<evidence type="ECO:0000313" key="7">
    <source>
        <dbReference type="EMBL" id="AAM01906.1"/>
    </source>
</evidence>
<name>Q8TXI2_METKA</name>
<evidence type="ECO:0000256" key="1">
    <source>
        <dbReference type="ARBA" id="ARBA00007816"/>
    </source>
</evidence>
<dbReference type="Pfam" id="PF09378">
    <property type="entry name" value="HAS-barrel"/>
    <property type="match status" value="1"/>
</dbReference>
<dbReference type="Pfam" id="PF01935">
    <property type="entry name" value="DUF87"/>
    <property type="match status" value="1"/>
</dbReference>
<evidence type="ECO:0000256" key="2">
    <source>
        <dbReference type="ARBA" id="ARBA00034617"/>
    </source>
</evidence>
<dbReference type="AlphaFoldDB" id="Q8TXI2"/>
<dbReference type="PANTHER" id="PTHR42957">
    <property type="entry name" value="HELICASE MJ1565-RELATED"/>
    <property type="match status" value="1"/>
</dbReference>
<gene>
    <name evidence="7" type="ordered locus">MK0692</name>
</gene>
<dbReference type="InterPro" id="IPR002789">
    <property type="entry name" value="HerA_central"/>
</dbReference>
<comment type="similarity">
    <text evidence="1">Belongs to the HerA family.</text>
</comment>
<dbReference type="SUPFAM" id="SSF52540">
    <property type="entry name" value="P-loop containing nucleoside triphosphate hydrolases"/>
    <property type="match status" value="1"/>
</dbReference>
<dbReference type="PATRIC" id="fig|190192.8.peg.730"/>
<proteinExistence type="inferred from homology"/>
<dbReference type="HOGENOM" id="CLU_023842_2_0_2"/>
<evidence type="ECO:0000256" key="3">
    <source>
        <dbReference type="ARBA" id="ARBA00048954"/>
    </source>
</evidence>
<organism evidence="7 8">
    <name type="scientific">Methanopyrus kandleri (strain AV19 / DSM 6324 / JCM 9639 / NBRC 100938)</name>
    <dbReference type="NCBI Taxonomy" id="190192"/>
    <lineage>
        <taxon>Archaea</taxon>
        <taxon>Methanobacteriati</taxon>
        <taxon>Methanobacteriota</taxon>
        <taxon>Methanomada group</taxon>
        <taxon>Methanopyri</taxon>
        <taxon>Methanopyrales</taxon>
        <taxon>Methanopyraceae</taxon>
        <taxon>Methanopyrus</taxon>
    </lineage>
</organism>
<dbReference type="InterPro" id="IPR027417">
    <property type="entry name" value="P-loop_NTPase"/>
</dbReference>
<dbReference type="EMBL" id="AE009439">
    <property type="protein sequence ID" value="AAM01906.1"/>
    <property type="molecule type" value="Genomic_DNA"/>
</dbReference>